<proteinExistence type="predicted"/>
<evidence type="ECO:0000313" key="1">
    <source>
        <dbReference type="EMBL" id="MBC5731211.1"/>
    </source>
</evidence>
<gene>
    <name evidence="1" type="ORF">H8S34_10265</name>
</gene>
<dbReference type="Pfam" id="PF12646">
    <property type="entry name" value="DUF3783"/>
    <property type="match status" value="1"/>
</dbReference>
<evidence type="ECO:0000313" key="2">
    <source>
        <dbReference type="Proteomes" id="UP000660021"/>
    </source>
</evidence>
<dbReference type="EMBL" id="JACOPR010000006">
    <property type="protein sequence ID" value="MBC5731211.1"/>
    <property type="molecule type" value="Genomic_DNA"/>
</dbReference>
<dbReference type="InterPro" id="IPR016621">
    <property type="entry name" value="UCP014543"/>
</dbReference>
<accession>A0ABR7HUJ1</accession>
<keyword evidence="2" id="KW-1185">Reference proteome</keyword>
<reference evidence="1 2" key="1">
    <citation type="submission" date="2020-08" db="EMBL/GenBank/DDBJ databases">
        <title>Genome public.</title>
        <authorList>
            <person name="Liu C."/>
            <person name="Sun Q."/>
        </authorList>
    </citation>
    <scope>NUCLEOTIDE SEQUENCE [LARGE SCALE GENOMIC DNA]</scope>
    <source>
        <strain evidence="1 2">New-38</strain>
    </source>
</reference>
<organism evidence="1 2">
    <name type="scientific">Pseudoflavonifractor hominis</name>
    <dbReference type="NCBI Taxonomy" id="2763059"/>
    <lineage>
        <taxon>Bacteria</taxon>
        <taxon>Bacillati</taxon>
        <taxon>Bacillota</taxon>
        <taxon>Clostridia</taxon>
        <taxon>Eubacteriales</taxon>
        <taxon>Oscillospiraceae</taxon>
        <taxon>Pseudoflavonifractor</taxon>
    </lineage>
</organism>
<sequence length="130" mass="14078">MPKSQGLVLYYNASTPQEAAKARLVFIRMGLRIKLISMEELGQAVGSFAGLEVPPPPAADPVSIEESILVFSGLPGRALDQTLAALRKAGIPRSVYKAVLTPGNASWSFYQLYQELCKERQAIEDGNSPD</sequence>
<comment type="caution">
    <text evidence="1">The sequence shown here is derived from an EMBL/GenBank/DDBJ whole genome shotgun (WGS) entry which is preliminary data.</text>
</comment>
<dbReference type="RefSeq" id="WP_101691532.1">
    <property type="nucleotide sequence ID" value="NZ_JACOPR010000006.1"/>
</dbReference>
<name>A0ABR7HUJ1_9FIRM</name>
<dbReference type="Proteomes" id="UP000660021">
    <property type="component" value="Unassembled WGS sequence"/>
</dbReference>
<protein>
    <submittedName>
        <fullName evidence="1">DUF3783 domain-containing protein</fullName>
    </submittedName>
</protein>